<evidence type="ECO:0000313" key="1">
    <source>
        <dbReference type="EMBL" id="SVB58379.1"/>
    </source>
</evidence>
<reference evidence="1" key="1">
    <citation type="submission" date="2018-05" db="EMBL/GenBank/DDBJ databases">
        <authorList>
            <person name="Lanie J.A."/>
            <person name="Ng W.-L."/>
            <person name="Kazmierczak K.M."/>
            <person name="Andrzejewski T.M."/>
            <person name="Davidsen T.M."/>
            <person name="Wayne K.J."/>
            <person name="Tettelin H."/>
            <person name="Glass J.I."/>
            <person name="Rusch D."/>
            <person name="Podicherti R."/>
            <person name="Tsui H.-C.T."/>
            <person name="Winkler M.E."/>
        </authorList>
    </citation>
    <scope>NUCLEOTIDE SEQUENCE</scope>
</reference>
<evidence type="ECO:0008006" key="2">
    <source>
        <dbReference type="Google" id="ProtNLM"/>
    </source>
</evidence>
<dbReference type="EMBL" id="UINC01048170">
    <property type="protein sequence ID" value="SVB58379.1"/>
    <property type="molecule type" value="Genomic_DNA"/>
</dbReference>
<name>A0A382F6U0_9ZZZZ</name>
<proteinExistence type="predicted"/>
<accession>A0A382F6U0</accession>
<gene>
    <name evidence="1" type="ORF">METZ01_LOCUS211233</name>
</gene>
<dbReference type="AlphaFoldDB" id="A0A382F6U0"/>
<organism evidence="1">
    <name type="scientific">marine metagenome</name>
    <dbReference type="NCBI Taxonomy" id="408172"/>
    <lineage>
        <taxon>unclassified sequences</taxon>
        <taxon>metagenomes</taxon>
        <taxon>ecological metagenomes</taxon>
    </lineage>
</organism>
<sequence length="124" mass="13855">MALRERQLWKKLKNATPSISWTRLENWALFGTPDLLGYASSGNFFTVELKSTTLKNPNFVRFSPHQISFHIKHKKNTFVLVACALDQLVRLYPGSGILELVDSGLKLEPLACGLPACARVLEGL</sequence>
<protein>
    <recommendedName>
        <fullName evidence="2">Protein NO VEIN C-terminal domain-containing protein</fullName>
    </recommendedName>
</protein>